<dbReference type="SUPFAM" id="SSF55797">
    <property type="entry name" value="PR-1-like"/>
    <property type="match status" value="1"/>
</dbReference>
<dbReference type="AlphaFoldDB" id="A0AAW0JYX0"/>
<protein>
    <submittedName>
        <fullName evidence="1">Pathogenesis-related protein 1</fullName>
    </submittedName>
</protein>
<dbReference type="InterPro" id="IPR035940">
    <property type="entry name" value="CAP_sf"/>
</dbReference>
<organism evidence="1 2">
    <name type="scientific">Quercus suber</name>
    <name type="common">Cork oak</name>
    <dbReference type="NCBI Taxonomy" id="58331"/>
    <lineage>
        <taxon>Eukaryota</taxon>
        <taxon>Viridiplantae</taxon>
        <taxon>Streptophyta</taxon>
        <taxon>Embryophyta</taxon>
        <taxon>Tracheophyta</taxon>
        <taxon>Spermatophyta</taxon>
        <taxon>Magnoliopsida</taxon>
        <taxon>eudicotyledons</taxon>
        <taxon>Gunneridae</taxon>
        <taxon>Pentapetalae</taxon>
        <taxon>rosids</taxon>
        <taxon>fabids</taxon>
        <taxon>Fagales</taxon>
        <taxon>Fagaceae</taxon>
        <taxon>Quercus</taxon>
    </lineage>
</organism>
<gene>
    <name evidence="1" type="ORF">CFP56_027050</name>
</gene>
<name>A0AAW0JYX0_QUESU</name>
<sequence>MASILNGMKHLRVYTGVHTDFTSFVFLLGLTLIDPSFIQDSKKDYLNAHNAARAERIGDCNLVHSSMQEYGENHAWSSADLSSMETVKMWVDEKANYDYKSNFGGLEQLSLCRMC</sequence>
<evidence type="ECO:0000313" key="1">
    <source>
        <dbReference type="EMBL" id="KAK7831762.1"/>
    </source>
</evidence>
<dbReference type="Proteomes" id="UP000237347">
    <property type="component" value="Unassembled WGS sequence"/>
</dbReference>
<keyword evidence="2" id="KW-1185">Reference proteome</keyword>
<dbReference type="Gene3D" id="3.40.33.10">
    <property type="entry name" value="CAP"/>
    <property type="match status" value="1"/>
</dbReference>
<reference evidence="1 2" key="1">
    <citation type="journal article" date="2018" name="Sci. Data">
        <title>The draft genome sequence of cork oak.</title>
        <authorList>
            <person name="Ramos A.M."/>
            <person name="Usie A."/>
            <person name="Barbosa P."/>
            <person name="Barros P.M."/>
            <person name="Capote T."/>
            <person name="Chaves I."/>
            <person name="Simoes F."/>
            <person name="Abreu I."/>
            <person name="Carrasquinho I."/>
            <person name="Faro C."/>
            <person name="Guimaraes J.B."/>
            <person name="Mendonca D."/>
            <person name="Nobrega F."/>
            <person name="Rodrigues L."/>
            <person name="Saibo N.J.M."/>
            <person name="Varela M.C."/>
            <person name="Egas C."/>
            <person name="Matos J."/>
            <person name="Miguel C.M."/>
            <person name="Oliveira M.M."/>
            <person name="Ricardo C.P."/>
            <person name="Goncalves S."/>
        </authorList>
    </citation>
    <scope>NUCLEOTIDE SEQUENCE [LARGE SCALE GENOMIC DNA]</scope>
    <source>
        <strain evidence="2">cv. HL8</strain>
    </source>
</reference>
<evidence type="ECO:0000313" key="2">
    <source>
        <dbReference type="Proteomes" id="UP000237347"/>
    </source>
</evidence>
<comment type="caution">
    <text evidence="1">The sequence shown here is derived from an EMBL/GenBank/DDBJ whole genome shotgun (WGS) entry which is preliminary data.</text>
</comment>
<proteinExistence type="predicted"/>
<accession>A0AAW0JYX0</accession>
<dbReference type="EMBL" id="PKMF04000436">
    <property type="protein sequence ID" value="KAK7831762.1"/>
    <property type="molecule type" value="Genomic_DNA"/>
</dbReference>